<dbReference type="GO" id="GO:0005886">
    <property type="term" value="C:plasma membrane"/>
    <property type="evidence" value="ECO:0007669"/>
    <property type="project" value="UniProtKB-SubCell"/>
</dbReference>
<dbReference type="OrthoDB" id="9804819at2"/>
<dbReference type="PANTHER" id="PTHR42711">
    <property type="entry name" value="ABC TRANSPORTER ATP-BINDING PROTEIN"/>
    <property type="match status" value="1"/>
</dbReference>
<comment type="subcellular location">
    <subcellularLocation>
        <location evidence="1">Cell membrane</location>
        <topology evidence="1">Peripheral membrane protein</topology>
    </subcellularLocation>
</comment>
<dbReference type="GO" id="GO:0005524">
    <property type="term" value="F:ATP binding"/>
    <property type="evidence" value="ECO:0007669"/>
    <property type="project" value="UniProtKB-KW"/>
</dbReference>
<evidence type="ECO:0000256" key="6">
    <source>
        <dbReference type="ARBA" id="ARBA00023251"/>
    </source>
</evidence>
<dbReference type="SMART" id="SM00382">
    <property type="entry name" value="AAA"/>
    <property type="match status" value="1"/>
</dbReference>
<evidence type="ECO:0000313" key="9">
    <source>
        <dbReference type="Proteomes" id="UP000318065"/>
    </source>
</evidence>
<keyword evidence="5 8" id="KW-0067">ATP-binding</keyword>
<dbReference type="GO" id="GO:0046677">
    <property type="term" value="P:response to antibiotic"/>
    <property type="evidence" value="ECO:0007669"/>
    <property type="project" value="UniProtKB-KW"/>
</dbReference>
<evidence type="ECO:0000256" key="2">
    <source>
        <dbReference type="ARBA" id="ARBA00005417"/>
    </source>
</evidence>
<protein>
    <submittedName>
        <fullName evidence="8">Putative ABC transporter ATP-binding protein YhaQ</fullName>
    </submittedName>
</protein>
<feature type="domain" description="ABC transporter" evidence="7">
    <location>
        <begin position="2"/>
        <end position="229"/>
    </location>
</feature>
<dbReference type="Pfam" id="PF13732">
    <property type="entry name" value="DrrA1-3_C"/>
    <property type="match status" value="1"/>
</dbReference>
<dbReference type="SUPFAM" id="SSF52540">
    <property type="entry name" value="P-loop containing nucleoside triphosphate hydrolases"/>
    <property type="match status" value="1"/>
</dbReference>
<dbReference type="PROSITE" id="PS50893">
    <property type="entry name" value="ABC_TRANSPORTER_2"/>
    <property type="match status" value="1"/>
</dbReference>
<evidence type="ECO:0000256" key="4">
    <source>
        <dbReference type="ARBA" id="ARBA00022741"/>
    </source>
</evidence>
<dbReference type="PROSITE" id="PS00211">
    <property type="entry name" value="ABC_TRANSPORTER_1"/>
    <property type="match status" value="1"/>
</dbReference>
<dbReference type="InterPro" id="IPR050763">
    <property type="entry name" value="ABC_transporter_ATP-binding"/>
</dbReference>
<evidence type="ECO:0000313" key="8">
    <source>
        <dbReference type="EMBL" id="BBL80120.1"/>
    </source>
</evidence>
<dbReference type="InterPro" id="IPR017871">
    <property type="entry name" value="ABC_transporter-like_CS"/>
</dbReference>
<dbReference type="PANTHER" id="PTHR42711:SF5">
    <property type="entry name" value="ABC TRANSPORTER ATP-BINDING PROTEIN NATA"/>
    <property type="match status" value="1"/>
</dbReference>
<dbReference type="AlphaFoldDB" id="A0A510HJD7"/>
<dbReference type="GO" id="GO:0016887">
    <property type="term" value="F:ATP hydrolysis activity"/>
    <property type="evidence" value="ECO:0007669"/>
    <property type="project" value="InterPro"/>
</dbReference>
<dbReference type="RefSeq" id="WP_143528153.1">
    <property type="nucleotide sequence ID" value="NZ_AP019791.1"/>
</dbReference>
<dbReference type="Pfam" id="PF00005">
    <property type="entry name" value="ABC_tran"/>
    <property type="match status" value="1"/>
</dbReference>
<proteinExistence type="inferred from homology"/>
<accession>A0A510HJD7</accession>
<keyword evidence="6" id="KW-0046">Antibiotic resistance</keyword>
<keyword evidence="4" id="KW-0547">Nucleotide-binding</keyword>
<reference evidence="8" key="1">
    <citation type="journal article" date="2019" name="Microbiol. Resour. Announc.">
        <title>Complete Genome Sequence of Rubrobacter xylanophilus Strain AA3-22, Isolated from Arima Onsen in Japan.</title>
        <authorList>
            <person name="Tomariguchi N."/>
            <person name="Miyazaki K."/>
        </authorList>
    </citation>
    <scope>NUCLEOTIDE SEQUENCE [LARGE SCALE GENOMIC DNA]</scope>
    <source>
        <strain evidence="8">AA3-22</strain>
    </source>
</reference>
<dbReference type="EMBL" id="AP019791">
    <property type="protein sequence ID" value="BBL80120.1"/>
    <property type="molecule type" value="Genomic_DNA"/>
</dbReference>
<evidence type="ECO:0000256" key="3">
    <source>
        <dbReference type="ARBA" id="ARBA00022448"/>
    </source>
</evidence>
<evidence type="ECO:0000259" key="7">
    <source>
        <dbReference type="PROSITE" id="PS50893"/>
    </source>
</evidence>
<name>A0A510HJD7_9ACTN</name>
<gene>
    <name evidence="8" type="primary">yhaQ</name>
    <name evidence="8" type="ORF">RxyAA322_19740</name>
</gene>
<keyword evidence="3" id="KW-0813">Transport</keyword>
<evidence type="ECO:0000256" key="1">
    <source>
        <dbReference type="ARBA" id="ARBA00004202"/>
    </source>
</evidence>
<organism evidence="8 9">
    <name type="scientific">Rubrobacter xylanophilus</name>
    <dbReference type="NCBI Taxonomy" id="49319"/>
    <lineage>
        <taxon>Bacteria</taxon>
        <taxon>Bacillati</taxon>
        <taxon>Actinomycetota</taxon>
        <taxon>Rubrobacteria</taxon>
        <taxon>Rubrobacterales</taxon>
        <taxon>Rubrobacteraceae</taxon>
        <taxon>Rubrobacter</taxon>
    </lineage>
</organism>
<keyword evidence="9" id="KW-1185">Reference proteome</keyword>
<dbReference type="InterPro" id="IPR003439">
    <property type="entry name" value="ABC_transporter-like_ATP-bd"/>
</dbReference>
<dbReference type="InterPro" id="IPR027417">
    <property type="entry name" value="P-loop_NTPase"/>
</dbReference>
<evidence type="ECO:0000256" key="5">
    <source>
        <dbReference type="ARBA" id="ARBA00022840"/>
    </source>
</evidence>
<dbReference type="Gene3D" id="3.40.50.300">
    <property type="entry name" value="P-loop containing nucleotide triphosphate hydrolases"/>
    <property type="match status" value="1"/>
</dbReference>
<dbReference type="InterPro" id="IPR025302">
    <property type="entry name" value="DrrA1/2-like_C"/>
</dbReference>
<dbReference type="InterPro" id="IPR003593">
    <property type="entry name" value="AAA+_ATPase"/>
</dbReference>
<comment type="similarity">
    <text evidence="2">Belongs to the ABC transporter superfamily.</text>
</comment>
<sequence>MLNVEKASKSFGETRAVREISFTVDEGTIFGLLGANGAGKTTTVRMILDIVRPDSGSISWSGTPVAKLPRRVFGYLPEERGLYPDMKVEEQLRFFAEIRGLSRAEARASCAAWLERLGVAHHRDREVRELSKGNQQKVQFIASVLHEPQLMVLDEPFSGLDPVNNELMKSAISELNARGTTILLSTHDMERAEELCESVALIHRSRLAFSGPLHELRRRHGTKKTLRLDFEGNREALLRRLPQAGVVAEKDGQLVLSPGGAEPEEVLREAVALGRVRRFEEVEPSLRKIFIEEVKGA</sequence>
<dbReference type="Proteomes" id="UP000318065">
    <property type="component" value="Chromosome"/>
</dbReference>